<dbReference type="Pfam" id="PF02540">
    <property type="entry name" value="NAD_synthase"/>
    <property type="match status" value="1"/>
</dbReference>
<evidence type="ECO:0000256" key="2">
    <source>
        <dbReference type="ARBA" id="ARBA00007145"/>
    </source>
</evidence>
<dbReference type="InterPro" id="IPR003010">
    <property type="entry name" value="C-N_Hydrolase"/>
</dbReference>
<evidence type="ECO:0000259" key="10">
    <source>
        <dbReference type="PROSITE" id="PS50263"/>
    </source>
</evidence>
<evidence type="ECO:0000256" key="4">
    <source>
        <dbReference type="ARBA" id="ARBA00022741"/>
    </source>
</evidence>
<name>A0A370XAF0_9GAMM</name>
<dbReference type="Gene3D" id="3.40.50.620">
    <property type="entry name" value="HUPs"/>
    <property type="match status" value="1"/>
</dbReference>
<dbReference type="HAMAP" id="MF_02090">
    <property type="entry name" value="NadE_glutamine_dep"/>
    <property type="match status" value="1"/>
</dbReference>
<keyword evidence="4 7" id="KW-0547">Nucleotide-binding</keyword>
<evidence type="ECO:0000256" key="1">
    <source>
        <dbReference type="ARBA" id="ARBA00005188"/>
    </source>
</evidence>
<evidence type="ECO:0000256" key="9">
    <source>
        <dbReference type="RuleBase" id="RU003811"/>
    </source>
</evidence>
<dbReference type="Proteomes" id="UP000255334">
    <property type="component" value="Unassembled WGS sequence"/>
</dbReference>
<evidence type="ECO:0000256" key="3">
    <source>
        <dbReference type="ARBA" id="ARBA00022598"/>
    </source>
</evidence>
<feature type="domain" description="CN hydrolase" evidence="10">
    <location>
        <begin position="4"/>
        <end position="242"/>
    </location>
</feature>
<dbReference type="InterPro" id="IPR036526">
    <property type="entry name" value="C-N_Hydrolase_sf"/>
</dbReference>
<dbReference type="GO" id="GO:0008795">
    <property type="term" value="F:NAD+ synthase activity"/>
    <property type="evidence" value="ECO:0007669"/>
    <property type="project" value="UniProtKB-UniRule"/>
</dbReference>
<feature type="binding site" evidence="7">
    <location>
        <position position="178"/>
    </location>
    <ligand>
        <name>L-glutamine</name>
        <dbReference type="ChEBI" id="CHEBI:58359"/>
    </ligand>
</feature>
<evidence type="ECO:0000256" key="7">
    <source>
        <dbReference type="HAMAP-Rule" id="MF_02090"/>
    </source>
</evidence>
<dbReference type="GO" id="GO:0003952">
    <property type="term" value="F:NAD+ synthase (glutamine-hydrolyzing) activity"/>
    <property type="evidence" value="ECO:0007669"/>
    <property type="project" value="UniProtKB-UniRule"/>
</dbReference>
<comment type="function">
    <text evidence="7">Catalyzes the ATP-dependent amidation of deamido-NAD to form NAD. Uses L-glutamine as a nitrogen source.</text>
</comment>
<comment type="similarity">
    <text evidence="9">Belongs to the NAD synthetase family.</text>
</comment>
<feature type="active site" description="Proton acceptor; for glutaminase activity" evidence="7">
    <location>
        <position position="44"/>
    </location>
</feature>
<dbReference type="SUPFAM" id="SSF52402">
    <property type="entry name" value="Adenine nucleotide alpha hydrolases-like"/>
    <property type="match status" value="1"/>
</dbReference>
<dbReference type="InterPro" id="IPR022310">
    <property type="entry name" value="NAD/GMP_synthase"/>
</dbReference>
<feature type="active site" description="For glutaminase activity" evidence="7">
    <location>
        <position position="110"/>
    </location>
</feature>
<evidence type="ECO:0000256" key="6">
    <source>
        <dbReference type="ARBA" id="ARBA00023027"/>
    </source>
</evidence>
<dbReference type="InterPro" id="IPR014445">
    <property type="entry name" value="Gln-dep_NAD_synthase"/>
</dbReference>
<protein>
    <recommendedName>
        <fullName evidence="7 8">Glutamine-dependent NAD(+) synthetase</fullName>
        <ecNumber evidence="7 8">6.3.5.1</ecNumber>
    </recommendedName>
    <alternativeName>
        <fullName evidence="7 8">NAD(+) synthase [glutamine-hydrolyzing]</fullName>
    </alternativeName>
</protein>
<evidence type="ECO:0000313" key="11">
    <source>
        <dbReference type="EMBL" id="RDS85241.1"/>
    </source>
</evidence>
<comment type="catalytic activity">
    <reaction evidence="7 8">
        <text>deamido-NAD(+) + L-glutamine + ATP + H2O = L-glutamate + AMP + diphosphate + NAD(+) + H(+)</text>
        <dbReference type="Rhea" id="RHEA:24384"/>
        <dbReference type="ChEBI" id="CHEBI:15377"/>
        <dbReference type="ChEBI" id="CHEBI:15378"/>
        <dbReference type="ChEBI" id="CHEBI:29985"/>
        <dbReference type="ChEBI" id="CHEBI:30616"/>
        <dbReference type="ChEBI" id="CHEBI:33019"/>
        <dbReference type="ChEBI" id="CHEBI:57540"/>
        <dbReference type="ChEBI" id="CHEBI:58359"/>
        <dbReference type="ChEBI" id="CHEBI:58437"/>
        <dbReference type="ChEBI" id="CHEBI:456215"/>
        <dbReference type="EC" id="6.3.5.1"/>
    </reaction>
</comment>
<dbReference type="EC" id="6.3.5.1" evidence="7 8"/>
<dbReference type="GO" id="GO:0005524">
    <property type="term" value="F:ATP binding"/>
    <property type="evidence" value="ECO:0007669"/>
    <property type="project" value="UniProtKB-UniRule"/>
</dbReference>
<accession>A0A370XAF0</accession>
<dbReference type="CDD" id="cd07570">
    <property type="entry name" value="GAT_Gln-NAD-synth"/>
    <property type="match status" value="1"/>
</dbReference>
<evidence type="ECO:0000256" key="8">
    <source>
        <dbReference type="PIRNR" id="PIRNR006630"/>
    </source>
</evidence>
<comment type="caution">
    <text evidence="11">The sequence shown here is derived from an EMBL/GenBank/DDBJ whole genome shotgun (WGS) entry which is preliminary data.</text>
</comment>
<feature type="active site" description="Nucleophile; for glutaminase activity" evidence="7">
    <location>
        <position position="146"/>
    </location>
</feature>
<feature type="binding site" evidence="7">
    <location>
        <position position="399"/>
    </location>
    <ligand>
        <name>deamido-NAD(+)</name>
        <dbReference type="ChEBI" id="CHEBI:58437"/>
        <note>ligand shared between two neighboring subunits</note>
    </ligand>
</feature>
<dbReference type="RefSeq" id="WP_115477283.1">
    <property type="nucleotide sequence ID" value="NZ_QRBF01000002.1"/>
</dbReference>
<organism evidence="11 12">
    <name type="scientific">Dyella psychrodurans</name>
    <dbReference type="NCBI Taxonomy" id="1927960"/>
    <lineage>
        <taxon>Bacteria</taxon>
        <taxon>Pseudomonadati</taxon>
        <taxon>Pseudomonadota</taxon>
        <taxon>Gammaproteobacteria</taxon>
        <taxon>Lysobacterales</taxon>
        <taxon>Rhodanobacteraceae</taxon>
        <taxon>Dyella</taxon>
    </lineage>
</organism>
<feature type="binding site" evidence="7">
    <location>
        <position position="370"/>
    </location>
    <ligand>
        <name>deamido-NAD(+)</name>
        <dbReference type="ChEBI" id="CHEBI:58437"/>
        <note>ligand shared between two neighboring subunits</note>
    </ligand>
</feature>
<comment type="similarity">
    <text evidence="2 7 8">In the C-terminal section; belongs to the NAD synthetase family.</text>
</comment>
<dbReference type="GO" id="GO:0009435">
    <property type="term" value="P:NAD+ biosynthetic process"/>
    <property type="evidence" value="ECO:0007669"/>
    <property type="project" value="UniProtKB-UniRule"/>
</dbReference>
<keyword evidence="5 7" id="KW-0067">ATP-binding</keyword>
<feature type="binding site" evidence="7">
    <location>
        <position position="116"/>
    </location>
    <ligand>
        <name>L-glutamine</name>
        <dbReference type="ChEBI" id="CHEBI:58359"/>
    </ligand>
</feature>
<gene>
    <name evidence="7" type="primary">nadE</name>
    <name evidence="11" type="ORF">DWU99_06800</name>
</gene>
<dbReference type="CDD" id="cd00553">
    <property type="entry name" value="NAD_synthase"/>
    <property type="match status" value="1"/>
</dbReference>
<dbReference type="Gene3D" id="3.60.110.10">
    <property type="entry name" value="Carbon-nitrogen hydrolase"/>
    <property type="match status" value="1"/>
</dbReference>
<feature type="binding site" evidence="7">
    <location>
        <position position="394"/>
    </location>
    <ligand>
        <name>ATP</name>
        <dbReference type="ChEBI" id="CHEBI:30616"/>
    </ligand>
</feature>
<comment type="caution">
    <text evidence="7">Lacks conserved residue(s) required for the propagation of feature annotation.</text>
</comment>
<dbReference type="SUPFAM" id="SSF56317">
    <property type="entry name" value="Carbon-nitrogen hydrolase"/>
    <property type="match status" value="1"/>
</dbReference>
<feature type="binding site" evidence="7">
    <location>
        <position position="172"/>
    </location>
    <ligand>
        <name>L-glutamine</name>
        <dbReference type="ChEBI" id="CHEBI:58359"/>
    </ligand>
</feature>
<dbReference type="OrthoDB" id="9760188at2"/>
<dbReference type="GO" id="GO:0005737">
    <property type="term" value="C:cytoplasm"/>
    <property type="evidence" value="ECO:0007669"/>
    <property type="project" value="InterPro"/>
</dbReference>
<dbReference type="InterPro" id="IPR014729">
    <property type="entry name" value="Rossmann-like_a/b/a_fold"/>
</dbReference>
<dbReference type="PROSITE" id="PS50263">
    <property type="entry name" value="CN_HYDROLASE"/>
    <property type="match status" value="1"/>
</dbReference>
<dbReference type="PANTHER" id="PTHR23090:SF9">
    <property type="entry name" value="GLUTAMINE-DEPENDENT NAD(+) SYNTHETASE"/>
    <property type="match status" value="1"/>
</dbReference>
<keyword evidence="12" id="KW-1185">Reference proteome</keyword>
<dbReference type="EMBL" id="QRBF01000002">
    <property type="protein sequence ID" value="RDS85241.1"/>
    <property type="molecule type" value="Genomic_DNA"/>
</dbReference>
<comment type="pathway">
    <text evidence="1 7 8">Cofactor biosynthesis; NAD(+) biosynthesis; NAD(+) from deamido-NAD(+) (L-Gln route): step 1/1.</text>
</comment>
<dbReference type="NCBIfam" id="NF010588">
    <property type="entry name" value="PRK13981.1"/>
    <property type="match status" value="1"/>
</dbReference>
<dbReference type="Pfam" id="PF00795">
    <property type="entry name" value="CN_hydrolase"/>
    <property type="match status" value="1"/>
</dbReference>
<evidence type="ECO:0000256" key="5">
    <source>
        <dbReference type="ARBA" id="ARBA00022840"/>
    </source>
</evidence>
<reference evidence="11 12" key="1">
    <citation type="submission" date="2018-07" db="EMBL/GenBank/DDBJ databases">
        <title>Dyella monticola sp. nov. and Dyella psychrodurans sp. nov. isolated from monsoon evergreen broad-leaved forest soil of Dinghu Mountain, China.</title>
        <authorList>
            <person name="Gao Z."/>
            <person name="Qiu L."/>
        </authorList>
    </citation>
    <scope>NUCLEOTIDE SEQUENCE [LARGE SCALE GENOMIC DNA]</scope>
    <source>
        <strain evidence="11 12">4MSK11</strain>
    </source>
</reference>
<dbReference type="PANTHER" id="PTHR23090">
    <property type="entry name" value="NH 3 /GLUTAMINE-DEPENDENT NAD + SYNTHETASE"/>
    <property type="match status" value="1"/>
</dbReference>
<dbReference type="GO" id="GO:0004359">
    <property type="term" value="F:glutaminase activity"/>
    <property type="evidence" value="ECO:0007669"/>
    <property type="project" value="InterPro"/>
</dbReference>
<dbReference type="AlphaFoldDB" id="A0A370XAF0"/>
<dbReference type="PIRSF" id="PIRSF006630">
    <property type="entry name" value="NADS_GAT"/>
    <property type="match status" value="1"/>
</dbReference>
<dbReference type="NCBIfam" id="TIGR00552">
    <property type="entry name" value="nadE"/>
    <property type="match status" value="1"/>
</dbReference>
<dbReference type="InterPro" id="IPR003694">
    <property type="entry name" value="NAD_synthase"/>
</dbReference>
<sequence>MAVIRLALAQHDFPVGAVAANTAKVRNLMAQARAGGAALAVFPELTISGYPPEDLLLRPSFLASCQKAIQALAAETNGLTAIVGFPHSQGEVYNAAAFLQGGEIEQITHKQALPNYGVFDDKRYFRAGRTSAIAVIDGVRVGYLICEDIWQAEPAAHAAAAGAELIVVINASPWDDAKQAAREEVLVTRARETGCALVYLNLVGGQDEVVYDGGSLMVNGDGTIAARAPAFVDALLWADFDSADRSLHARDWPAVADGSRQATLYAALVRGIRDYIDKNGFGGVLLGLSGGIDSALTLALAVDALGPDRVTAVMMPMRYTSQLSLDGARTQAERLGVAYHVIDIEPTYNAFIAALTPLFEGKQPDITEENLQSRTRGVMLMALSNKHSRLLLATGNKSEMAVGYATLYGDMCGAYAPLKDVYKTEVYRLSRWRNEDEARTTGHAGDWIIPPAVIERPPSAELRDNQTDQDSLPPYDELDAILARFIEQEQSQAEIIAAGFDEKTVHRVVRLVLVNEFKRRQSAPGPRVTTRAFGRERRYPITSGWK</sequence>
<keyword evidence="6 7" id="KW-0520">NAD</keyword>
<proteinExistence type="inferred from homology"/>
<dbReference type="FunFam" id="3.40.50.620:FF:000106">
    <property type="entry name" value="Glutamine-dependent NAD(+) synthetase"/>
    <property type="match status" value="1"/>
</dbReference>
<feature type="binding site" evidence="7">
    <location>
        <begin position="287"/>
        <end position="294"/>
    </location>
    <ligand>
        <name>ATP</name>
        <dbReference type="ChEBI" id="CHEBI:30616"/>
    </ligand>
</feature>
<dbReference type="UniPathway" id="UPA00253">
    <property type="reaction ID" value="UER00334"/>
</dbReference>
<keyword evidence="3 7" id="KW-0436">Ligase</keyword>
<evidence type="ECO:0000313" key="12">
    <source>
        <dbReference type="Proteomes" id="UP000255334"/>
    </source>
</evidence>
<feature type="binding site" evidence="7">
    <location>
        <position position="518"/>
    </location>
    <ligand>
        <name>deamido-NAD(+)</name>
        <dbReference type="ChEBI" id="CHEBI:58437"/>
        <note>ligand shared between two neighboring subunits</note>
    </ligand>
</feature>